<dbReference type="InterPro" id="IPR019128">
    <property type="entry name" value="Dcc1"/>
</dbReference>
<dbReference type="PANTHER" id="PTHR13395">
    <property type="entry name" value="SISTER CHROMATID COHESION PROTEIN DCC1-RELATED"/>
    <property type="match status" value="1"/>
</dbReference>
<dbReference type="GO" id="GO:0000785">
    <property type="term" value="C:chromatin"/>
    <property type="evidence" value="ECO:0007669"/>
    <property type="project" value="TreeGrafter"/>
</dbReference>
<protein>
    <recommendedName>
        <fullName evidence="5">Sister chromatid cohesion protein DCC1</fullName>
    </recommendedName>
</protein>
<comment type="caution">
    <text evidence="3">The sequence shown here is derived from an EMBL/GenBank/DDBJ whole genome shotgun (WGS) entry which is preliminary data.</text>
</comment>
<keyword evidence="2" id="KW-0235">DNA replication</keyword>
<dbReference type="GO" id="GO:0034088">
    <property type="term" value="P:maintenance of mitotic sister chromatid cohesion"/>
    <property type="evidence" value="ECO:0007669"/>
    <property type="project" value="TreeGrafter"/>
</dbReference>
<dbReference type="GO" id="GO:0031390">
    <property type="term" value="C:Ctf18 RFC-like complex"/>
    <property type="evidence" value="ECO:0007669"/>
    <property type="project" value="InterPro"/>
</dbReference>
<dbReference type="AlphaFoldDB" id="A0A8H2XJN5"/>
<name>A0A8H2XJN5_9AGAM</name>
<evidence type="ECO:0000256" key="2">
    <source>
        <dbReference type="ARBA" id="ARBA00022705"/>
    </source>
</evidence>
<accession>A0A8H2XJN5</accession>
<dbReference type="Pfam" id="PF09724">
    <property type="entry name" value="Dcc1"/>
    <property type="match status" value="1"/>
</dbReference>
<organism evidence="3 4">
    <name type="scientific">Rhizoctonia solani</name>
    <dbReference type="NCBI Taxonomy" id="456999"/>
    <lineage>
        <taxon>Eukaryota</taxon>
        <taxon>Fungi</taxon>
        <taxon>Dikarya</taxon>
        <taxon>Basidiomycota</taxon>
        <taxon>Agaricomycotina</taxon>
        <taxon>Agaricomycetes</taxon>
        <taxon>Cantharellales</taxon>
        <taxon>Ceratobasidiaceae</taxon>
        <taxon>Rhizoctonia</taxon>
    </lineage>
</organism>
<evidence type="ECO:0008006" key="5">
    <source>
        <dbReference type="Google" id="ProtNLM"/>
    </source>
</evidence>
<comment type="similarity">
    <text evidence="1">Belongs to the DCC1 family.</text>
</comment>
<gene>
    <name evidence="3" type="ORF">RDB_LOCUS62613</name>
</gene>
<evidence type="ECO:0000313" key="4">
    <source>
        <dbReference type="Proteomes" id="UP000663840"/>
    </source>
</evidence>
<dbReference type="EMBL" id="CAJMWR010001550">
    <property type="protein sequence ID" value="CAE6428377.1"/>
    <property type="molecule type" value="Genomic_DNA"/>
</dbReference>
<dbReference type="GO" id="GO:0006260">
    <property type="term" value="P:DNA replication"/>
    <property type="evidence" value="ECO:0007669"/>
    <property type="project" value="UniProtKB-KW"/>
</dbReference>
<evidence type="ECO:0000256" key="1">
    <source>
        <dbReference type="ARBA" id="ARBA00007017"/>
    </source>
</evidence>
<dbReference type="PANTHER" id="PTHR13395:SF6">
    <property type="entry name" value="SISTER CHROMATID COHESION PROTEIN DCC1"/>
    <property type="match status" value="1"/>
</dbReference>
<proteinExistence type="inferred from homology"/>
<dbReference type="Proteomes" id="UP000663840">
    <property type="component" value="Unassembled WGS sequence"/>
</dbReference>
<evidence type="ECO:0000313" key="3">
    <source>
        <dbReference type="EMBL" id="CAE6428377.1"/>
    </source>
</evidence>
<feature type="non-terminal residue" evidence="3">
    <location>
        <position position="1"/>
    </location>
</feature>
<sequence length="407" mass="45997">TTVIKYRMADKSEFQLRFSDPLKDKYQEPPQYSLVELPPDIVELVKQGQVNLSIRGRVDDDAVLCTSSKTYAIRSVALSNSVLVVSNAGPDAQQSTDSAPDLLEPSETNTLVISGEVSEILELVPTVPRLEKLLHHLKGCEWNDDDSDEETYESNVNDPLRRRRVTLDELRNIVQASDSELEDGLRKARVLNLGGTLRPLPISSLTEILVTLLLTIGSTGLPRPPKPIPLVKLIQNIEDEFQVNPDVMEHIASWYGTVNGEGDKRMWEADMKAIVGEIGVGILRRAEDAVEEIEFIERWKEQVGDMFTEHIDIALLDGNYLSTPLPHTKYGEPSSTLLYYPRSALPTDAAQRFQTLFLTRPKWKAEDIAIYLEDIAVDKKERDRLMLKYTRQITEPDGVWVTARVRY</sequence>
<dbReference type="GO" id="GO:0000775">
    <property type="term" value="C:chromosome, centromeric region"/>
    <property type="evidence" value="ECO:0007669"/>
    <property type="project" value="TreeGrafter"/>
</dbReference>
<reference evidence="3" key="1">
    <citation type="submission" date="2021-01" db="EMBL/GenBank/DDBJ databases">
        <authorList>
            <person name="Kaushik A."/>
        </authorList>
    </citation>
    <scope>NUCLEOTIDE SEQUENCE</scope>
    <source>
        <strain evidence="3">AG1-1A</strain>
    </source>
</reference>